<comment type="caution">
    <text evidence="1">The sequence shown here is derived from an EMBL/GenBank/DDBJ whole genome shotgun (WGS) entry which is preliminary data.</text>
</comment>
<name>A0ABV8B0P4_9BACI</name>
<evidence type="ECO:0000313" key="1">
    <source>
        <dbReference type="EMBL" id="MFC3883826.1"/>
    </source>
</evidence>
<evidence type="ECO:0000313" key="2">
    <source>
        <dbReference type="Proteomes" id="UP001595752"/>
    </source>
</evidence>
<protein>
    <submittedName>
        <fullName evidence="1">YheE family protein</fullName>
    </submittedName>
</protein>
<sequence length="69" mass="8298">MISHFQYRPLYEHDNIPGWSLSFYYGGRVYQALYHRNGQIEWVNLSPPESTIHDVSSQIHELMLFHVYE</sequence>
<gene>
    <name evidence="1" type="ORF">ACFOU2_10055</name>
</gene>
<keyword evidence="2" id="KW-1185">Reference proteome</keyword>
<dbReference type="Proteomes" id="UP001595752">
    <property type="component" value="Unassembled WGS sequence"/>
</dbReference>
<dbReference type="PIRSF" id="PIRSF037692">
    <property type="entry name" value="UCP037692"/>
    <property type="match status" value="1"/>
</dbReference>
<dbReference type="Pfam" id="PF17277">
    <property type="entry name" value="DUF5342"/>
    <property type="match status" value="1"/>
</dbReference>
<dbReference type="InterPro" id="IPR017263">
    <property type="entry name" value="UCP037692"/>
</dbReference>
<proteinExistence type="predicted"/>
<dbReference type="EMBL" id="JBHRZT010000043">
    <property type="protein sequence ID" value="MFC3883826.1"/>
    <property type="molecule type" value="Genomic_DNA"/>
</dbReference>
<dbReference type="RefSeq" id="WP_377914684.1">
    <property type="nucleotide sequence ID" value="NZ_JBHRZT010000043.1"/>
</dbReference>
<accession>A0ABV8B0P4</accession>
<reference evidence="2" key="1">
    <citation type="journal article" date="2019" name="Int. J. Syst. Evol. Microbiol.">
        <title>The Global Catalogue of Microorganisms (GCM) 10K type strain sequencing project: providing services to taxonomists for standard genome sequencing and annotation.</title>
        <authorList>
            <consortium name="The Broad Institute Genomics Platform"/>
            <consortium name="The Broad Institute Genome Sequencing Center for Infectious Disease"/>
            <person name="Wu L."/>
            <person name="Ma J."/>
        </authorList>
    </citation>
    <scope>NUCLEOTIDE SEQUENCE [LARGE SCALE GENOMIC DNA]</scope>
    <source>
        <strain evidence="2">CCUG 61889</strain>
    </source>
</reference>
<organism evidence="1 2">
    <name type="scientific">Bacillus songklensis</name>
    <dbReference type="NCBI Taxonomy" id="1069116"/>
    <lineage>
        <taxon>Bacteria</taxon>
        <taxon>Bacillati</taxon>
        <taxon>Bacillota</taxon>
        <taxon>Bacilli</taxon>
        <taxon>Bacillales</taxon>
        <taxon>Bacillaceae</taxon>
        <taxon>Bacillus</taxon>
    </lineage>
</organism>